<feature type="transmembrane region" description="Helical" evidence="2">
    <location>
        <begin position="42"/>
        <end position="64"/>
    </location>
</feature>
<evidence type="ECO:0000259" key="3">
    <source>
        <dbReference type="Pfam" id="PF06580"/>
    </source>
</evidence>
<sequence length="354" mass="41831">MKAQLSVMKQKRWINHFVFWISLLVFYTLAMSNEFAPISSLFNRNVILLLPQVFAAYIISYFLIPKFLYKKQYILFGAFFLLCTYIFSGLARILVVHVVEGIYREQPFKQESILEIATDLERLYKEFFHRVFLPVFLFVSIKLLKERFEEKNRRELLEKEKITAELNFLKAQIHPHFLFNTLNNLYTLTLQKSDKASETVLKLSEMLDYILYKCKEKTVSIEDEIKLIKNYINLERLRYGNRLEIMFETKVDDLKTQLAPLILISFIENAFKHGASGTVTKPKIEIELMVKENQLHFSVKNTKPGITKNDHTKYKDGIGLNNTKNQLHLIYPMEHVLHIIEDNNSYKIELRISL</sequence>
<gene>
    <name evidence="4" type="ORF">FUA24_18650</name>
</gene>
<dbReference type="InterPro" id="IPR036890">
    <property type="entry name" value="HATPase_C_sf"/>
</dbReference>
<keyword evidence="4" id="KW-0808">Transferase</keyword>
<name>A0A5D0HJN3_9FLAO</name>
<evidence type="ECO:0000256" key="2">
    <source>
        <dbReference type="SAM" id="Phobius"/>
    </source>
</evidence>
<evidence type="ECO:0000313" key="4">
    <source>
        <dbReference type="EMBL" id="TYA71594.1"/>
    </source>
</evidence>
<keyword evidence="5" id="KW-1185">Reference proteome</keyword>
<proteinExistence type="predicted"/>
<keyword evidence="4" id="KW-0418">Kinase</keyword>
<dbReference type="EMBL" id="VSDQ01000718">
    <property type="protein sequence ID" value="TYA71594.1"/>
    <property type="molecule type" value="Genomic_DNA"/>
</dbReference>
<evidence type="ECO:0000313" key="5">
    <source>
        <dbReference type="Proteomes" id="UP000323930"/>
    </source>
</evidence>
<dbReference type="Gene3D" id="3.30.565.10">
    <property type="entry name" value="Histidine kinase-like ATPase, C-terminal domain"/>
    <property type="match status" value="1"/>
</dbReference>
<comment type="caution">
    <text evidence="4">The sequence shown here is derived from an EMBL/GenBank/DDBJ whole genome shotgun (WGS) entry which is preliminary data.</text>
</comment>
<dbReference type="OrthoDB" id="9809908at2"/>
<accession>A0A5D0HJN3</accession>
<dbReference type="Proteomes" id="UP000323930">
    <property type="component" value="Unassembled WGS sequence"/>
</dbReference>
<evidence type="ECO:0000256" key="1">
    <source>
        <dbReference type="SAM" id="Coils"/>
    </source>
</evidence>
<keyword evidence="2" id="KW-0472">Membrane</keyword>
<dbReference type="InterPro" id="IPR010559">
    <property type="entry name" value="Sig_transdc_His_kin_internal"/>
</dbReference>
<feature type="transmembrane region" description="Helical" evidence="2">
    <location>
        <begin position="73"/>
        <end position="95"/>
    </location>
</feature>
<dbReference type="PANTHER" id="PTHR34220">
    <property type="entry name" value="SENSOR HISTIDINE KINASE YPDA"/>
    <property type="match status" value="1"/>
</dbReference>
<dbReference type="PANTHER" id="PTHR34220:SF7">
    <property type="entry name" value="SENSOR HISTIDINE KINASE YPDA"/>
    <property type="match status" value="1"/>
</dbReference>
<dbReference type="GO" id="GO:0016020">
    <property type="term" value="C:membrane"/>
    <property type="evidence" value="ECO:0007669"/>
    <property type="project" value="InterPro"/>
</dbReference>
<keyword evidence="2" id="KW-0812">Transmembrane</keyword>
<feature type="coiled-coil region" evidence="1">
    <location>
        <begin position="145"/>
        <end position="172"/>
    </location>
</feature>
<organism evidence="4 5">
    <name type="scientific">Seonamhaeicola marinus</name>
    <dbReference type="NCBI Taxonomy" id="1912246"/>
    <lineage>
        <taxon>Bacteria</taxon>
        <taxon>Pseudomonadati</taxon>
        <taxon>Bacteroidota</taxon>
        <taxon>Flavobacteriia</taxon>
        <taxon>Flavobacteriales</taxon>
        <taxon>Flavobacteriaceae</taxon>
    </lineage>
</organism>
<feature type="domain" description="Signal transduction histidine kinase internal region" evidence="3">
    <location>
        <begin position="164"/>
        <end position="243"/>
    </location>
</feature>
<dbReference type="Pfam" id="PF06580">
    <property type="entry name" value="His_kinase"/>
    <property type="match status" value="1"/>
</dbReference>
<dbReference type="GO" id="GO:0000155">
    <property type="term" value="F:phosphorelay sensor kinase activity"/>
    <property type="evidence" value="ECO:0007669"/>
    <property type="project" value="InterPro"/>
</dbReference>
<reference evidence="4 5" key="1">
    <citation type="submission" date="2019-08" db="EMBL/GenBank/DDBJ databases">
        <title>Seonamhaeicola sediminis sp. nov., isolated from marine sediment.</title>
        <authorList>
            <person name="Cao W.R."/>
        </authorList>
    </citation>
    <scope>NUCLEOTIDE SEQUENCE [LARGE SCALE GENOMIC DNA]</scope>
    <source>
        <strain evidence="4 5">B011</strain>
    </source>
</reference>
<dbReference type="InterPro" id="IPR050640">
    <property type="entry name" value="Bact_2-comp_sensor_kinase"/>
</dbReference>
<dbReference type="SUPFAM" id="SSF55874">
    <property type="entry name" value="ATPase domain of HSP90 chaperone/DNA topoisomerase II/histidine kinase"/>
    <property type="match status" value="1"/>
</dbReference>
<keyword evidence="1" id="KW-0175">Coiled coil</keyword>
<feature type="transmembrane region" description="Helical" evidence="2">
    <location>
        <begin position="12"/>
        <end position="30"/>
    </location>
</feature>
<keyword evidence="2" id="KW-1133">Transmembrane helix</keyword>
<feature type="transmembrane region" description="Helical" evidence="2">
    <location>
        <begin position="127"/>
        <end position="144"/>
    </location>
</feature>
<dbReference type="AlphaFoldDB" id="A0A5D0HJN3"/>
<protein>
    <submittedName>
        <fullName evidence="4">Histidine kinase</fullName>
    </submittedName>
</protein>